<reference evidence="1 2" key="1">
    <citation type="submission" date="2024-07" db="EMBL/GenBank/DDBJ databases">
        <authorList>
            <person name="Akdeniz Z."/>
        </authorList>
    </citation>
    <scope>NUCLEOTIDE SEQUENCE [LARGE SCALE GENOMIC DNA]</scope>
</reference>
<accession>A0ABP1I8T1</accession>
<comment type="caution">
    <text evidence="1">The sequence shown here is derived from an EMBL/GenBank/DDBJ whole genome shotgun (WGS) entry which is preliminary data.</text>
</comment>
<organism evidence="1 2">
    <name type="scientific">Hexamita inflata</name>
    <dbReference type="NCBI Taxonomy" id="28002"/>
    <lineage>
        <taxon>Eukaryota</taxon>
        <taxon>Metamonada</taxon>
        <taxon>Diplomonadida</taxon>
        <taxon>Hexamitidae</taxon>
        <taxon>Hexamitinae</taxon>
        <taxon>Hexamita</taxon>
    </lineage>
</organism>
<gene>
    <name evidence="1" type="ORF">HINF_LOCUS22798</name>
</gene>
<dbReference type="Proteomes" id="UP001642409">
    <property type="component" value="Unassembled WGS sequence"/>
</dbReference>
<sequence>MLHQEKQVRTKWQTDLQGLIMEVDKRLNADLLKEKRAREASEKQLITLLEQATQSYLQFDEDKV</sequence>
<keyword evidence="2" id="KW-1185">Reference proteome</keyword>
<evidence type="ECO:0000313" key="2">
    <source>
        <dbReference type="Proteomes" id="UP001642409"/>
    </source>
</evidence>
<evidence type="ECO:0000313" key="1">
    <source>
        <dbReference type="EMBL" id="CAL6011420.1"/>
    </source>
</evidence>
<protein>
    <submittedName>
        <fullName evidence="1">Uncharacterized protein</fullName>
    </submittedName>
</protein>
<proteinExistence type="predicted"/>
<name>A0ABP1I8T1_9EUKA</name>
<dbReference type="EMBL" id="CAXDID020000064">
    <property type="protein sequence ID" value="CAL6011420.1"/>
    <property type="molecule type" value="Genomic_DNA"/>
</dbReference>